<dbReference type="PANTHER" id="PTHR10900:SF77">
    <property type="entry name" value="FI19380P1"/>
    <property type="match status" value="1"/>
</dbReference>
<sequence>MKTTLHAFTLTFLLLFVSAFTVQKPAAGKMLMEQICDSRPLLKETLMQAGLSGVLMDTGPYTFFAPSDAALGKYKNTDPGKLKNILMSHVVPGRLLQDDFKDGSKITTLSGKELTVFRKGDQLLINGVRLTSGNQMAQNGVMHQVENWLVTPN</sequence>
<dbReference type="RefSeq" id="WP_378017296.1">
    <property type="nucleotide sequence ID" value="NZ_JBHSKT010000005.1"/>
</dbReference>
<comment type="caution">
    <text evidence="3">The sequence shown here is derived from an EMBL/GenBank/DDBJ whole genome shotgun (WGS) entry which is preliminary data.</text>
</comment>
<dbReference type="InterPro" id="IPR036378">
    <property type="entry name" value="FAS1_dom_sf"/>
</dbReference>
<gene>
    <name evidence="3" type="ORF">ACFPIB_09920</name>
</gene>
<dbReference type="SUPFAM" id="SSF82153">
    <property type="entry name" value="FAS1 domain"/>
    <property type="match status" value="1"/>
</dbReference>
<dbReference type="PANTHER" id="PTHR10900">
    <property type="entry name" value="PERIOSTIN-RELATED"/>
    <property type="match status" value="1"/>
</dbReference>
<dbReference type="Pfam" id="PF02469">
    <property type="entry name" value="Fasciclin"/>
    <property type="match status" value="1"/>
</dbReference>
<feature type="chain" id="PRO_5045574308" evidence="1">
    <location>
        <begin position="22"/>
        <end position="153"/>
    </location>
</feature>
<evidence type="ECO:0000259" key="2">
    <source>
        <dbReference type="PROSITE" id="PS50213"/>
    </source>
</evidence>
<dbReference type="Proteomes" id="UP001596161">
    <property type="component" value="Unassembled WGS sequence"/>
</dbReference>
<name>A0ABW0E955_9BACT</name>
<evidence type="ECO:0000313" key="4">
    <source>
        <dbReference type="Proteomes" id="UP001596161"/>
    </source>
</evidence>
<reference evidence="4" key="1">
    <citation type="journal article" date="2019" name="Int. J. Syst. Evol. Microbiol.">
        <title>The Global Catalogue of Microorganisms (GCM) 10K type strain sequencing project: providing services to taxonomists for standard genome sequencing and annotation.</title>
        <authorList>
            <consortium name="The Broad Institute Genomics Platform"/>
            <consortium name="The Broad Institute Genome Sequencing Center for Infectious Disease"/>
            <person name="Wu L."/>
            <person name="Ma J."/>
        </authorList>
    </citation>
    <scope>NUCLEOTIDE SEQUENCE [LARGE SCALE GENOMIC DNA]</scope>
    <source>
        <strain evidence="4">KACC 12602</strain>
    </source>
</reference>
<organism evidence="3 4">
    <name type="scientific">Adhaeribacter terreus</name>
    <dbReference type="NCBI Taxonomy" id="529703"/>
    <lineage>
        <taxon>Bacteria</taxon>
        <taxon>Pseudomonadati</taxon>
        <taxon>Bacteroidota</taxon>
        <taxon>Cytophagia</taxon>
        <taxon>Cytophagales</taxon>
        <taxon>Hymenobacteraceae</taxon>
        <taxon>Adhaeribacter</taxon>
    </lineage>
</organism>
<proteinExistence type="predicted"/>
<evidence type="ECO:0000256" key="1">
    <source>
        <dbReference type="SAM" id="SignalP"/>
    </source>
</evidence>
<protein>
    <submittedName>
        <fullName evidence="3">Fasciclin domain-containing protein</fullName>
    </submittedName>
</protein>
<dbReference type="PROSITE" id="PS50213">
    <property type="entry name" value="FAS1"/>
    <property type="match status" value="1"/>
</dbReference>
<feature type="signal peptide" evidence="1">
    <location>
        <begin position="1"/>
        <end position="21"/>
    </location>
</feature>
<dbReference type="InterPro" id="IPR000782">
    <property type="entry name" value="FAS1_domain"/>
</dbReference>
<dbReference type="InterPro" id="IPR050904">
    <property type="entry name" value="Adhesion/Biosynth-related"/>
</dbReference>
<keyword evidence="4" id="KW-1185">Reference proteome</keyword>
<evidence type="ECO:0000313" key="3">
    <source>
        <dbReference type="EMBL" id="MFC5270927.1"/>
    </source>
</evidence>
<keyword evidence="1" id="KW-0732">Signal</keyword>
<accession>A0ABW0E955</accession>
<dbReference type="Gene3D" id="2.30.180.10">
    <property type="entry name" value="FAS1 domain"/>
    <property type="match status" value="1"/>
</dbReference>
<dbReference type="SMART" id="SM00554">
    <property type="entry name" value="FAS1"/>
    <property type="match status" value="1"/>
</dbReference>
<dbReference type="EMBL" id="JBHSKT010000005">
    <property type="protein sequence ID" value="MFC5270927.1"/>
    <property type="molecule type" value="Genomic_DNA"/>
</dbReference>
<feature type="domain" description="FAS1" evidence="2">
    <location>
        <begin position="26"/>
        <end position="149"/>
    </location>
</feature>